<comment type="caution">
    <text evidence="1">The sequence shown here is derived from an EMBL/GenBank/DDBJ whole genome shotgun (WGS) entry which is preliminary data.</text>
</comment>
<sequence>MPTDNENSIADLVAPSYNELYSAVIELREKLRVLQTSSNPNPNPEISSVVPPSVDYRILPDIGTSIWTFTGHETSSQADDWVPKLR</sequence>
<dbReference type="AlphaFoldDB" id="A0A6G0WBV6"/>
<dbReference type="Proteomes" id="UP000478052">
    <property type="component" value="Unassembled WGS sequence"/>
</dbReference>
<evidence type="ECO:0000313" key="2">
    <source>
        <dbReference type="Proteomes" id="UP000478052"/>
    </source>
</evidence>
<evidence type="ECO:0000313" key="1">
    <source>
        <dbReference type="EMBL" id="KAF0724402.1"/>
    </source>
</evidence>
<accession>A0A6G0WBV6</accession>
<name>A0A6G0WBV6_APHCR</name>
<protein>
    <submittedName>
        <fullName evidence="1">CCHC-type domain-containing protein</fullName>
    </submittedName>
</protein>
<reference evidence="1 2" key="1">
    <citation type="submission" date="2019-08" db="EMBL/GenBank/DDBJ databases">
        <title>Whole genome of Aphis craccivora.</title>
        <authorList>
            <person name="Voronova N.V."/>
            <person name="Shulinski R.S."/>
            <person name="Bandarenka Y.V."/>
            <person name="Zhorov D.G."/>
            <person name="Warner D."/>
        </authorList>
    </citation>
    <scope>NUCLEOTIDE SEQUENCE [LARGE SCALE GENOMIC DNA]</scope>
    <source>
        <strain evidence="1">180601</strain>
        <tissue evidence="1">Whole Body</tissue>
    </source>
</reference>
<proteinExistence type="predicted"/>
<gene>
    <name evidence="1" type="ORF">FWK35_00025619</name>
</gene>
<keyword evidence="2" id="KW-1185">Reference proteome</keyword>
<dbReference type="EMBL" id="VUJU01008900">
    <property type="protein sequence ID" value="KAF0724402.1"/>
    <property type="molecule type" value="Genomic_DNA"/>
</dbReference>
<organism evidence="1 2">
    <name type="scientific">Aphis craccivora</name>
    <name type="common">Cowpea aphid</name>
    <dbReference type="NCBI Taxonomy" id="307492"/>
    <lineage>
        <taxon>Eukaryota</taxon>
        <taxon>Metazoa</taxon>
        <taxon>Ecdysozoa</taxon>
        <taxon>Arthropoda</taxon>
        <taxon>Hexapoda</taxon>
        <taxon>Insecta</taxon>
        <taxon>Pterygota</taxon>
        <taxon>Neoptera</taxon>
        <taxon>Paraneoptera</taxon>
        <taxon>Hemiptera</taxon>
        <taxon>Sternorrhyncha</taxon>
        <taxon>Aphidomorpha</taxon>
        <taxon>Aphidoidea</taxon>
        <taxon>Aphididae</taxon>
        <taxon>Aphidini</taxon>
        <taxon>Aphis</taxon>
        <taxon>Aphis</taxon>
    </lineage>
</organism>